<dbReference type="RefSeq" id="WP_066689902.1">
    <property type="nucleotide sequence ID" value="NZ_CP117025.1"/>
</dbReference>
<dbReference type="EMBL" id="LQQO01000014">
    <property type="protein sequence ID" value="KZE14970.1"/>
    <property type="molecule type" value="Genomic_DNA"/>
</dbReference>
<evidence type="ECO:0000313" key="2">
    <source>
        <dbReference type="EMBL" id="KZE14970.1"/>
    </source>
</evidence>
<comment type="caution">
    <text evidence="2">The sequence shown here is derived from an EMBL/GenBank/DDBJ whole genome shotgun (WGS) entry which is preliminary data.</text>
</comment>
<feature type="signal peptide" evidence="1">
    <location>
        <begin position="1"/>
        <end position="18"/>
    </location>
</feature>
<protein>
    <submittedName>
        <fullName evidence="2">Uncharacterized protein</fullName>
    </submittedName>
</protein>
<evidence type="ECO:0000313" key="3">
    <source>
        <dbReference type="Proteomes" id="UP000076609"/>
    </source>
</evidence>
<keyword evidence="1" id="KW-0732">Signal</keyword>
<keyword evidence="3" id="KW-1185">Reference proteome</keyword>
<dbReference type="Proteomes" id="UP000076609">
    <property type="component" value="Unassembled WGS sequence"/>
</dbReference>
<sequence length="119" mass="12379">MTAWAMLLAMAQDGGAAAAMMARARSMTQVVQPCRIDADPDEIVVCAARTADRFRVPLVTPPAEGDPKAVDALGERERLLAVPQPACGTAAFLQGCGFVGVTASTRRGGSIGRARPLAR</sequence>
<reference evidence="3" key="1">
    <citation type="submission" date="2016-01" db="EMBL/GenBank/DDBJ databases">
        <title>Draft genome of Chromobacterium sp. F49.</title>
        <authorList>
            <person name="Hong K.W."/>
        </authorList>
    </citation>
    <scope>NUCLEOTIDE SEQUENCE [LARGE SCALE GENOMIC DNA]</scope>
    <source>
        <strain evidence="3">CN3</strain>
    </source>
</reference>
<accession>A0ABR5YEH1</accession>
<organism evidence="2 3">
    <name type="scientific">Sphingomonas hankookensis</name>
    <dbReference type="NCBI Taxonomy" id="563996"/>
    <lineage>
        <taxon>Bacteria</taxon>
        <taxon>Pseudomonadati</taxon>
        <taxon>Pseudomonadota</taxon>
        <taxon>Alphaproteobacteria</taxon>
        <taxon>Sphingomonadales</taxon>
        <taxon>Sphingomonadaceae</taxon>
        <taxon>Sphingomonas</taxon>
    </lineage>
</organism>
<proteinExistence type="predicted"/>
<evidence type="ECO:0000256" key="1">
    <source>
        <dbReference type="SAM" id="SignalP"/>
    </source>
</evidence>
<feature type="chain" id="PRO_5046343419" evidence="1">
    <location>
        <begin position="19"/>
        <end position="119"/>
    </location>
</feature>
<gene>
    <name evidence="2" type="ORF">AVT10_14010</name>
</gene>
<name>A0ABR5YEH1_9SPHN</name>